<dbReference type="PANTHER" id="PTHR43792:SF8">
    <property type="entry name" value="[RIBOSOMAL PROTEIN US5]-ALANINE N-ACETYLTRANSFERASE"/>
    <property type="match status" value="1"/>
</dbReference>
<dbReference type="Pfam" id="PF13302">
    <property type="entry name" value="Acetyltransf_3"/>
    <property type="match status" value="1"/>
</dbReference>
<keyword evidence="2 5" id="KW-0012">Acyltransferase</keyword>
<keyword evidence="6" id="KW-1185">Reference proteome</keyword>
<proteinExistence type="inferred from homology"/>
<dbReference type="EC" id="2.3.1.267" evidence="5"/>
<dbReference type="InterPro" id="IPR016181">
    <property type="entry name" value="Acyl_CoA_acyltransferase"/>
</dbReference>
<evidence type="ECO:0000256" key="2">
    <source>
        <dbReference type="ARBA" id="ARBA00023315"/>
    </source>
</evidence>
<comment type="similarity">
    <text evidence="3">Belongs to the acetyltransferase family. RimJ subfamily.</text>
</comment>
<feature type="domain" description="N-acetyltransferase" evidence="4">
    <location>
        <begin position="39"/>
        <end position="198"/>
    </location>
</feature>
<name>A0ABT5UXU2_9VIBR</name>
<dbReference type="InterPro" id="IPR051531">
    <property type="entry name" value="N-acetyltransferase"/>
</dbReference>
<dbReference type="EMBL" id="JARBFT010000003">
    <property type="protein sequence ID" value="MDE1514241.1"/>
    <property type="molecule type" value="Genomic_DNA"/>
</dbReference>
<dbReference type="GO" id="GO:0005840">
    <property type="term" value="C:ribosome"/>
    <property type="evidence" value="ECO:0007669"/>
    <property type="project" value="UniProtKB-KW"/>
</dbReference>
<keyword evidence="5" id="KW-0687">Ribonucleoprotein</keyword>
<evidence type="ECO:0000256" key="3">
    <source>
        <dbReference type="ARBA" id="ARBA00038502"/>
    </source>
</evidence>
<gene>
    <name evidence="5" type="primary">rimJ</name>
    <name evidence="5" type="ORF">PUN32_04320</name>
</gene>
<dbReference type="Proteomes" id="UP001216189">
    <property type="component" value="Unassembled WGS sequence"/>
</dbReference>
<accession>A0ABT5UXU2</accession>
<evidence type="ECO:0000256" key="1">
    <source>
        <dbReference type="ARBA" id="ARBA00022679"/>
    </source>
</evidence>
<sequence length="202" mass="23553">MNHTSTRDQTDASGYQLDADFYQTDGEIVVRCAQIADARRVCDYFVANRLHLMEWEPQRDPEFFTVAGWLQRLLKLHELHKMKLAYYLLIFDAKRDVMLGTISFNNLIRFPFHACHVGYSLAHDAQGRGIMTRALSMACQAMFEQHNLHRIMAAYMPHNQRSEQVLQRVGFMPEGHAKDYLLINGQWQDHNLMALINPNWQA</sequence>
<evidence type="ECO:0000313" key="6">
    <source>
        <dbReference type="Proteomes" id="UP001216189"/>
    </source>
</evidence>
<comment type="caution">
    <text evidence="5">The sequence shown here is derived from an EMBL/GenBank/DDBJ whole genome shotgun (WGS) entry which is preliminary data.</text>
</comment>
<evidence type="ECO:0000259" key="4">
    <source>
        <dbReference type="PROSITE" id="PS51186"/>
    </source>
</evidence>
<dbReference type="PANTHER" id="PTHR43792">
    <property type="entry name" value="GNAT FAMILY, PUTATIVE (AFU_ORTHOLOGUE AFUA_3G00765)-RELATED-RELATED"/>
    <property type="match status" value="1"/>
</dbReference>
<dbReference type="Gene3D" id="3.40.630.30">
    <property type="match status" value="1"/>
</dbReference>
<dbReference type="SUPFAM" id="SSF55729">
    <property type="entry name" value="Acyl-CoA N-acyltransferases (Nat)"/>
    <property type="match status" value="1"/>
</dbReference>
<organism evidence="5 6">
    <name type="scientific">Vibrio chanodichtyis</name>
    <dbReference type="NCBI Taxonomy" id="3027932"/>
    <lineage>
        <taxon>Bacteria</taxon>
        <taxon>Pseudomonadati</taxon>
        <taxon>Pseudomonadota</taxon>
        <taxon>Gammaproteobacteria</taxon>
        <taxon>Vibrionales</taxon>
        <taxon>Vibrionaceae</taxon>
        <taxon>Vibrio</taxon>
    </lineage>
</organism>
<dbReference type="PROSITE" id="PS51186">
    <property type="entry name" value="GNAT"/>
    <property type="match status" value="1"/>
</dbReference>
<dbReference type="NCBIfam" id="NF008072">
    <property type="entry name" value="PRK10809.1"/>
    <property type="match status" value="1"/>
</dbReference>
<dbReference type="InterPro" id="IPR000182">
    <property type="entry name" value="GNAT_dom"/>
</dbReference>
<keyword evidence="1 5" id="KW-0808">Transferase</keyword>
<protein>
    <submittedName>
        <fullName evidence="5">Ribosomal protein S5-alanine N-acetyltransferase</fullName>
        <ecNumber evidence="5">2.3.1.267</ecNumber>
    </submittedName>
</protein>
<dbReference type="GO" id="GO:0008999">
    <property type="term" value="F:protein-N-terminal-alanine acetyltransferase activity"/>
    <property type="evidence" value="ECO:0007669"/>
    <property type="project" value="UniProtKB-EC"/>
</dbReference>
<keyword evidence="5" id="KW-0689">Ribosomal protein</keyword>
<evidence type="ECO:0000313" key="5">
    <source>
        <dbReference type="EMBL" id="MDE1514241.1"/>
    </source>
</evidence>
<dbReference type="RefSeq" id="WP_274721944.1">
    <property type="nucleotide sequence ID" value="NZ_JARBFT010000003.1"/>
</dbReference>
<reference evidence="5 6" key="1">
    <citation type="submission" date="2023-02" db="EMBL/GenBank/DDBJ databases">
        <title>Vibrio intestini sp. nov., a close relative of Vibrio cholerae isolated from the intestine of Healthy Culter dabryi.</title>
        <authorList>
            <person name="Wu N."/>
        </authorList>
    </citation>
    <scope>NUCLEOTIDE SEQUENCE [LARGE SCALE GENOMIC DNA]</scope>
    <source>
        <strain evidence="5 6">DSL-7</strain>
    </source>
</reference>